<dbReference type="EMBL" id="JBHLXD010000017">
    <property type="protein sequence ID" value="MFC0209021.1"/>
    <property type="molecule type" value="Genomic_DNA"/>
</dbReference>
<keyword evidence="1" id="KW-0575">Peroxidase</keyword>
<organism evidence="1 2">
    <name type="scientific">Chelativorans intermedius</name>
    <dbReference type="NCBI Taxonomy" id="515947"/>
    <lineage>
        <taxon>Bacteria</taxon>
        <taxon>Pseudomonadati</taxon>
        <taxon>Pseudomonadota</taxon>
        <taxon>Alphaproteobacteria</taxon>
        <taxon>Hyphomicrobiales</taxon>
        <taxon>Phyllobacteriaceae</taxon>
        <taxon>Chelativorans</taxon>
    </lineage>
</organism>
<proteinExistence type="predicted"/>
<dbReference type="InterPro" id="IPR036102">
    <property type="entry name" value="OsmC/Ohrsf"/>
</dbReference>
<dbReference type="PANTHER" id="PTHR34352:SF1">
    <property type="entry name" value="PROTEIN YHFA"/>
    <property type="match status" value="1"/>
</dbReference>
<keyword evidence="1" id="KW-0560">Oxidoreductase</keyword>
<dbReference type="GO" id="GO:0004601">
    <property type="term" value="F:peroxidase activity"/>
    <property type="evidence" value="ECO:0007669"/>
    <property type="project" value="UniProtKB-KW"/>
</dbReference>
<accession>A0ABV6D8N7</accession>
<evidence type="ECO:0000313" key="2">
    <source>
        <dbReference type="Proteomes" id="UP001589755"/>
    </source>
</evidence>
<dbReference type="RefSeq" id="WP_261519427.1">
    <property type="nucleotide sequence ID" value="NZ_JAODNW010000003.1"/>
</dbReference>
<protein>
    <submittedName>
        <fullName evidence="1">OsmC family protein</fullName>
        <ecNumber evidence="1">1.11.1.-</ecNumber>
    </submittedName>
</protein>
<gene>
    <name evidence="1" type="ORF">ACFFJ2_11500</name>
</gene>
<dbReference type="Proteomes" id="UP001589755">
    <property type="component" value="Unassembled WGS sequence"/>
</dbReference>
<dbReference type="InterPro" id="IPR015946">
    <property type="entry name" value="KH_dom-like_a/b"/>
</dbReference>
<dbReference type="SUPFAM" id="SSF82784">
    <property type="entry name" value="OsmC-like"/>
    <property type="match status" value="1"/>
</dbReference>
<dbReference type="PANTHER" id="PTHR34352">
    <property type="entry name" value="PROTEIN YHFA"/>
    <property type="match status" value="1"/>
</dbReference>
<dbReference type="EC" id="1.11.1.-" evidence="1"/>
<evidence type="ECO:0000313" key="1">
    <source>
        <dbReference type="EMBL" id="MFC0209021.1"/>
    </source>
</evidence>
<comment type="caution">
    <text evidence="1">The sequence shown here is derived from an EMBL/GenBank/DDBJ whole genome shotgun (WGS) entry which is preliminary data.</text>
</comment>
<dbReference type="InterPro" id="IPR003718">
    <property type="entry name" value="OsmC/Ohr_fam"/>
</dbReference>
<keyword evidence="2" id="KW-1185">Reference proteome</keyword>
<name>A0ABV6D8N7_9HYPH</name>
<dbReference type="Gene3D" id="3.30.300.20">
    <property type="match status" value="1"/>
</dbReference>
<sequence>MALRLKPKTYGPLAARLEAGRVTVETAPAQSVTIASPPVEDAASPVDFLVAAVASCLAISLAAAAQGMKLDVGHIAVSAKAERALDLPSRVAGIEAVVTFERKPQDEETARQLLRRGKEMCTVSNSLNAPVALSLA</sequence>
<dbReference type="Pfam" id="PF02566">
    <property type="entry name" value="OsmC"/>
    <property type="match status" value="1"/>
</dbReference>
<reference evidence="1 2" key="1">
    <citation type="submission" date="2024-09" db="EMBL/GenBank/DDBJ databases">
        <authorList>
            <person name="Sun Q."/>
            <person name="Mori K."/>
        </authorList>
    </citation>
    <scope>NUCLEOTIDE SEQUENCE [LARGE SCALE GENOMIC DNA]</scope>
    <source>
        <strain evidence="1 2">CCM 8543</strain>
    </source>
</reference>